<dbReference type="AlphaFoldDB" id="A0A9N9RYJ0"/>
<evidence type="ECO:0000313" key="4">
    <source>
        <dbReference type="Proteomes" id="UP001153620"/>
    </source>
</evidence>
<dbReference type="InterPro" id="IPR016187">
    <property type="entry name" value="CTDL_fold"/>
</dbReference>
<name>A0A9N9RYJ0_9DIPT</name>
<accession>A0A9N9RYJ0</accession>
<keyword evidence="1" id="KW-0732">Signal</keyword>
<dbReference type="InterPro" id="IPR016186">
    <property type="entry name" value="C-type_lectin-like/link_sf"/>
</dbReference>
<protein>
    <recommendedName>
        <fullName evidence="2">C-type lectin domain-containing protein</fullName>
    </recommendedName>
</protein>
<organism evidence="3 4">
    <name type="scientific">Chironomus riparius</name>
    <dbReference type="NCBI Taxonomy" id="315576"/>
    <lineage>
        <taxon>Eukaryota</taxon>
        <taxon>Metazoa</taxon>
        <taxon>Ecdysozoa</taxon>
        <taxon>Arthropoda</taxon>
        <taxon>Hexapoda</taxon>
        <taxon>Insecta</taxon>
        <taxon>Pterygota</taxon>
        <taxon>Neoptera</taxon>
        <taxon>Endopterygota</taxon>
        <taxon>Diptera</taxon>
        <taxon>Nematocera</taxon>
        <taxon>Chironomoidea</taxon>
        <taxon>Chironomidae</taxon>
        <taxon>Chironominae</taxon>
        <taxon>Chironomus</taxon>
    </lineage>
</organism>
<gene>
    <name evidence="3" type="ORF">CHIRRI_LOCUS8125</name>
</gene>
<evidence type="ECO:0000313" key="3">
    <source>
        <dbReference type="EMBL" id="CAG9805251.1"/>
    </source>
</evidence>
<dbReference type="Pfam" id="PF00059">
    <property type="entry name" value="Lectin_C"/>
    <property type="match status" value="1"/>
</dbReference>
<dbReference type="Gene3D" id="3.10.100.10">
    <property type="entry name" value="Mannose-Binding Protein A, subunit A"/>
    <property type="match status" value="1"/>
</dbReference>
<evidence type="ECO:0000256" key="1">
    <source>
        <dbReference type="SAM" id="SignalP"/>
    </source>
</evidence>
<dbReference type="Proteomes" id="UP001153620">
    <property type="component" value="Chromosome 2"/>
</dbReference>
<evidence type="ECO:0000259" key="2">
    <source>
        <dbReference type="SMART" id="SM00034"/>
    </source>
</evidence>
<dbReference type="CDD" id="cd00037">
    <property type="entry name" value="CLECT"/>
    <property type="match status" value="1"/>
</dbReference>
<dbReference type="SMART" id="SM00034">
    <property type="entry name" value="CLECT"/>
    <property type="match status" value="1"/>
</dbReference>
<feature type="chain" id="PRO_5040503744" description="C-type lectin domain-containing protein" evidence="1">
    <location>
        <begin position="18"/>
        <end position="201"/>
    </location>
</feature>
<reference evidence="3" key="2">
    <citation type="submission" date="2022-10" db="EMBL/GenBank/DDBJ databases">
        <authorList>
            <consortium name="ENA_rothamsted_submissions"/>
            <consortium name="culmorum"/>
            <person name="King R."/>
        </authorList>
    </citation>
    <scope>NUCLEOTIDE SEQUENCE</scope>
</reference>
<dbReference type="OrthoDB" id="6340082at2759"/>
<proteinExistence type="predicted"/>
<reference evidence="3" key="1">
    <citation type="submission" date="2022-01" db="EMBL/GenBank/DDBJ databases">
        <authorList>
            <person name="King R."/>
        </authorList>
    </citation>
    <scope>NUCLEOTIDE SEQUENCE</scope>
</reference>
<dbReference type="InterPro" id="IPR001304">
    <property type="entry name" value="C-type_lectin-like"/>
</dbReference>
<dbReference type="EMBL" id="OU895878">
    <property type="protein sequence ID" value="CAG9805251.1"/>
    <property type="molecule type" value="Genomic_DNA"/>
</dbReference>
<sequence>MFKKIFILTSWLLLANSEPIKEILEDEPIGCQAQVTNGFDIAFVKVGTYRGYTNEGKEYQKSYFFPKYFRNGMAEAKAICKAYNLELATFETITETLMVLNMCENNEYIKSIADPKNFWIVIDAMTTTPKSATEWFWTNSGRKISFTVPWAPNQPDFFENHEYCLAIGKDQSTPNYRFNDMPCLNINRPFLCQNFDYMITL</sequence>
<dbReference type="SUPFAM" id="SSF56436">
    <property type="entry name" value="C-type lectin-like"/>
    <property type="match status" value="1"/>
</dbReference>
<keyword evidence="4" id="KW-1185">Reference proteome</keyword>
<feature type="domain" description="C-type lectin" evidence="2">
    <location>
        <begin position="52"/>
        <end position="193"/>
    </location>
</feature>
<feature type="signal peptide" evidence="1">
    <location>
        <begin position="1"/>
        <end position="17"/>
    </location>
</feature>